<dbReference type="GO" id="GO:0003676">
    <property type="term" value="F:nucleic acid binding"/>
    <property type="evidence" value="ECO:0007669"/>
    <property type="project" value="InterPro"/>
</dbReference>
<dbReference type="InterPro" id="IPR012337">
    <property type="entry name" value="RNaseH-like_sf"/>
</dbReference>
<sequence length="119" mass="14165">MLDGIAANRGYPAKLRLDNGPEFISLVLADWAEKYGVILEFIQPGKPTQNSFIERFNRTYRNEILDFYLFRNLNEVREITWKWMKEYDQERLHESLGYISPFDYKLIKNESGNSNLGWH</sequence>
<protein>
    <submittedName>
        <fullName evidence="2">ISxcC1 transposase</fullName>
    </submittedName>
</protein>
<comment type="caution">
    <text evidence="2">The sequence shown here is derived from an EMBL/GenBank/DDBJ whole genome shotgun (WGS) entry which is preliminary data.</text>
</comment>
<dbReference type="STRING" id="29422.Lbru_0482"/>
<name>A0A0W0STK8_9GAMM</name>
<dbReference type="Proteomes" id="UP000054742">
    <property type="component" value="Unassembled WGS sequence"/>
</dbReference>
<feature type="domain" description="Integrase catalytic" evidence="1">
    <location>
        <begin position="1"/>
        <end position="109"/>
    </location>
</feature>
<dbReference type="PATRIC" id="fig|29422.6.peg.505"/>
<dbReference type="InterPro" id="IPR001584">
    <property type="entry name" value="Integrase_cat-core"/>
</dbReference>
<dbReference type="SUPFAM" id="SSF53098">
    <property type="entry name" value="Ribonuclease H-like"/>
    <property type="match status" value="1"/>
</dbReference>
<reference evidence="2 3" key="1">
    <citation type="submission" date="2015-11" db="EMBL/GenBank/DDBJ databases">
        <title>Genomic analysis of 38 Legionella species identifies large and diverse effector repertoires.</title>
        <authorList>
            <person name="Burstein D."/>
            <person name="Amaro F."/>
            <person name="Zusman T."/>
            <person name="Lifshitz Z."/>
            <person name="Cohen O."/>
            <person name="Gilbert J.A."/>
            <person name="Pupko T."/>
            <person name="Shuman H.A."/>
            <person name="Segal G."/>
        </authorList>
    </citation>
    <scope>NUCLEOTIDE SEQUENCE [LARGE SCALE GENOMIC DNA]</scope>
    <source>
        <strain evidence="2 3">ATCC 43878</strain>
    </source>
</reference>
<proteinExistence type="predicted"/>
<dbReference type="Pfam" id="PF13683">
    <property type="entry name" value="rve_3"/>
    <property type="match status" value="1"/>
</dbReference>
<dbReference type="EMBL" id="LNXV01000004">
    <property type="protein sequence ID" value="KTC86541.1"/>
    <property type="molecule type" value="Genomic_DNA"/>
</dbReference>
<organism evidence="2 3">
    <name type="scientific">Legionella brunensis</name>
    <dbReference type="NCBI Taxonomy" id="29422"/>
    <lineage>
        <taxon>Bacteria</taxon>
        <taxon>Pseudomonadati</taxon>
        <taxon>Pseudomonadota</taxon>
        <taxon>Gammaproteobacteria</taxon>
        <taxon>Legionellales</taxon>
        <taxon>Legionellaceae</taxon>
        <taxon>Legionella</taxon>
    </lineage>
</organism>
<evidence type="ECO:0000313" key="2">
    <source>
        <dbReference type="EMBL" id="KTC86541.1"/>
    </source>
</evidence>
<dbReference type="PANTHER" id="PTHR47515">
    <property type="entry name" value="LOW CALCIUM RESPONSE LOCUS PROTEIN T"/>
    <property type="match status" value="1"/>
</dbReference>
<dbReference type="GO" id="GO:0015074">
    <property type="term" value="P:DNA integration"/>
    <property type="evidence" value="ECO:0007669"/>
    <property type="project" value="InterPro"/>
</dbReference>
<gene>
    <name evidence="2" type="ORF">Lbru_0482</name>
</gene>
<dbReference type="PROSITE" id="PS50994">
    <property type="entry name" value="INTEGRASE"/>
    <property type="match status" value="1"/>
</dbReference>
<dbReference type="InterPro" id="IPR036397">
    <property type="entry name" value="RNaseH_sf"/>
</dbReference>
<dbReference type="Gene3D" id="3.30.420.10">
    <property type="entry name" value="Ribonuclease H-like superfamily/Ribonuclease H"/>
    <property type="match status" value="1"/>
</dbReference>
<accession>A0A0W0STK8</accession>
<evidence type="ECO:0000259" key="1">
    <source>
        <dbReference type="PROSITE" id="PS50994"/>
    </source>
</evidence>
<dbReference type="AlphaFoldDB" id="A0A0W0STK8"/>
<dbReference type="PANTHER" id="PTHR47515:SF2">
    <property type="entry name" value="INTEGRASE CORE DOMAIN PROTEIN"/>
    <property type="match status" value="1"/>
</dbReference>
<evidence type="ECO:0000313" key="3">
    <source>
        <dbReference type="Proteomes" id="UP000054742"/>
    </source>
</evidence>
<keyword evidence="3" id="KW-1185">Reference proteome</keyword>